<protein>
    <recommendedName>
        <fullName evidence="4">CopG family transcriptional regulator</fullName>
    </recommendedName>
</protein>
<proteinExistence type="predicted"/>
<gene>
    <name evidence="2" type="ORF">GCM10025862_16140</name>
</gene>
<evidence type="ECO:0000256" key="1">
    <source>
        <dbReference type="SAM" id="MobiDB-lite"/>
    </source>
</evidence>
<feature type="region of interest" description="Disordered" evidence="1">
    <location>
        <begin position="78"/>
        <end position="107"/>
    </location>
</feature>
<reference evidence="3" key="1">
    <citation type="journal article" date="2019" name="Int. J. Syst. Evol. Microbiol.">
        <title>The Global Catalogue of Microorganisms (GCM) 10K type strain sequencing project: providing services to taxonomists for standard genome sequencing and annotation.</title>
        <authorList>
            <consortium name="The Broad Institute Genomics Platform"/>
            <consortium name="The Broad Institute Genome Sequencing Center for Infectious Disease"/>
            <person name="Wu L."/>
            <person name="Ma J."/>
        </authorList>
    </citation>
    <scope>NUCLEOTIDE SEQUENCE [LARGE SCALE GENOMIC DNA]</scope>
    <source>
        <strain evidence="3">NBRC 105830</strain>
    </source>
</reference>
<comment type="caution">
    <text evidence="2">The sequence shown here is derived from an EMBL/GenBank/DDBJ whole genome shotgun (WGS) entry which is preliminary data.</text>
</comment>
<feature type="compositionally biased region" description="Basic and acidic residues" evidence="1">
    <location>
        <begin position="98"/>
        <end position="107"/>
    </location>
</feature>
<keyword evidence="3" id="KW-1185">Reference proteome</keyword>
<evidence type="ECO:0000313" key="3">
    <source>
        <dbReference type="Proteomes" id="UP001157109"/>
    </source>
</evidence>
<accession>A0ABQ6HNF2</accession>
<dbReference type="EMBL" id="BSUJ01000001">
    <property type="protein sequence ID" value="GMA19593.1"/>
    <property type="molecule type" value="Genomic_DNA"/>
</dbReference>
<name>A0ABQ6HNF2_9MICO</name>
<evidence type="ECO:0000313" key="2">
    <source>
        <dbReference type="EMBL" id="GMA19593.1"/>
    </source>
</evidence>
<dbReference type="Proteomes" id="UP001157109">
    <property type="component" value="Unassembled WGS sequence"/>
</dbReference>
<sequence>MEVRLGITLDLVLLSYQEARDMTATRLAISLTDDQAQRLRVAAAETNIPHGVLGRALLVYGLGKLGNEELEAVIERETASFRESRSKGGKTATANRWHNKDEPHQKE</sequence>
<organism evidence="2 3">
    <name type="scientific">Arsenicicoccus piscis</name>
    <dbReference type="NCBI Taxonomy" id="673954"/>
    <lineage>
        <taxon>Bacteria</taxon>
        <taxon>Bacillati</taxon>
        <taxon>Actinomycetota</taxon>
        <taxon>Actinomycetes</taxon>
        <taxon>Micrococcales</taxon>
        <taxon>Intrasporangiaceae</taxon>
        <taxon>Arsenicicoccus</taxon>
    </lineage>
</organism>
<evidence type="ECO:0008006" key="4">
    <source>
        <dbReference type="Google" id="ProtNLM"/>
    </source>
</evidence>